<proteinExistence type="predicted"/>
<name>A0A291RGF1_9NOCA</name>
<evidence type="ECO:0000256" key="3">
    <source>
        <dbReference type="ARBA" id="ARBA00022692"/>
    </source>
</evidence>
<dbReference type="InterPro" id="IPR011701">
    <property type="entry name" value="MFS"/>
</dbReference>
<feature type="transmembrane region" description="Helical" evidence="6">
    <location>
        <begin position="170"/>
        <end position="193"/>
    </location>
</feature>
<accession>A0A291RGF1</accession>
<dbReference type="AlphaFoldDB" id="A0A291RGF1"/>
<dbReference type="PROSITE" id="PS50850">
    <property type="entry name" value="MFS"/>
    <property type="match status" value="1"/>
</dbReference>
<dbReference type="InterPro" id="IPR036259">
    <property type="entry name" value="MFS_trans_sf"/>
</dbReference>
<evidence type="ECO:0000256" key="5">
    <source>
        <dbReference type="ARBA" id="ARBA00023136"/>
    </source>
</evidence>
<dbReference type="Gene3D" id="1.20.1250.20">
    <property type="entry name" value="MFS general substrate transporter like domains"/>
    <property type="match status" value="1"/>
</dbReference>
<evidence type="ECO:0000256" key="2">
    <source>
        <dbReference type="ARBA" id="ARBA00022475"/>
    </source>
</evidence>
<organism evidence="8 9">
    <name type="scientific">Nocardia terpenica</name>
    <dbReference type="NCBI Taxonomy" id="455432"/>
    <lineage>
        <taxon>Bacteria</taxon>
        <taxon>Bacillati</taxon>
        <taxon>Actinomycetota</taxon>
        <taxon>Actinomycetes</taxon>
        <taxon>Mycobacteriales</taxon>
        <taxon>Nocardiaceae</taxon>
        <taxon>Nocardia</taxon>
    </lineage>
</organism>
<feature type="transmembrane region" description="Helical" evidence="6">
    <location>
        <begin position="20"/>
        <end position="40"/>
    </location>
</feature>
<dbReference type="InterPro" id="IPR050189">
    <property type="entry name" value="MFS_Efflux_Transporters"/>
</dbReference>
<dbReference type="PANTHER" id="PTHR43124:SF3">
    <property type="entry name" value="CHLORAMPHENICOL EFFLUX PUMP RV0191"/>
    <property type="match status" value="1"/>
</dbReference>
<evidence type="ECO:0000313" key="8">
    <source>
        <dbReference type="EMBL" id="ATL66379.1"/>
    </source>
</evidence>
<gene>
    <name evidence="8" type="ORF">CRH09_09345</name>
</gene>
<dbReference type="PANTHER" id="PTHR43124">
    <property type="entry name" value="PURINE EFFLUX PUMP PBUE"/>
    <property type="match status" value="1"/>
</dbReference>
<dbReference type="Pfam" id="PF07690">
    <property type="entry name" value="MFS_1"/>
    <property type="match status" value="1"/>
</dbReference>
<dbReference type="CDD" id="cd17324">
    <property type="entry name" value="MFS_NepI_like"/>
    <property type="match status" value="1"/>
</dbReference>
<evidence type="ECO:0000313" key="9">
    <source>
        <dbReference type="Proteomes" id="UP000221961"/>
    </source>
</evidence>
<comment type="subcellular location">
    <subcellularLocation>
        <location evidence="1">Cell membrane</location>
        <topology evidence="1">Multi-pass membrane protein</topology>
    </subcellularLocation>
</comment>
<feature type="transmembrane region" description="Helical" evidence="6">
    <location>
        <begin position="214"/>
        <end position="237"/>
    </location>
</feature>
<feature type="transmembrane region" description="Helical" evidence="6">
    <location>
        <begin position="143"/>
        <end position="164"/>
    </location>
</feature>
<dbReference type="SUPFAM" id="SSF103473">
    <property type="entry name" value="MFS general substrate transporter"/>
    <property type="match status" value="1"/>
</dbReference>
<dbReference type="Proteomes" id="UP000221961">
    <property type="component" value="Chromosome"/>
</dbReference>
<feature type="transmembrane region" description="Helical" evidence="6">
    <location>
        <begin position="257"/>
        <end position="277"/>
    </location>
</feature>
<dbReference type="EMBL" id="CP023778">
    <property type="protein sequence ID" value="ATL66379.1"/>
    <property type="molecule type" value="Genomic_DNA"/>
</dbReference>
<evidence type="ECO:0000256" key="1">
    <source>
        <dbReference type="ARBA" id="ARBA00004651"/>
    </source>
</evidence>
<keyword evidence="4 6" id="KW-1133">Transmembrane helix</keyword>
<keyword evidence="3 6" id="KW-0812">Transmembrane</keyword>
<feature type="domain" description="Major facilitator superfamily (MFS) profile" evidence="7">
    <location>
        <begin position="18"/>
        <end position="402"/>
    </location>
</feature>
<feature type="transmembrane region" description="Helical" evidence="6">
    <location>
        <begin position="84"/>
        <end position="107"/>
    </location>
</feature>
<reference evidence="8 9" key="1">
    <citation type="submission" date="2017-10" db="EMBL/GenBank/DDBJ databases">
        <title>Comparative genomics between pathogenic Norcardia.</title>
        <authorList>
            <person name="Zeng L."/>
        </authorList>
    </citation>
    <scope>NUCLEOTIDE SEQUENCE [LARGE SCALE GENOMIC DNA]</scope>
    <source>
        <strain evidence="8 9">NC_YFY_NT001</strain>
    </source>
</reference>
<evidence type="ECO:0000256" key="6">
    <source>
        <dbReference type="SAM" id="Phobius"/>
    </source>
</evidence>
<feature type="transmembrane region" description="Helical" evidence="6">
    <location>
        <begin position="284"/>
        <end position="302"/>
    </location>
</feature>
<keyword evidence="5 6" id="KW-0472">Membrane</keyword>
<feature type="transmembrane region" description="Helical" evidence="6">
    <location>
        <begin position="375"/>
        <end position="397"/>
    </location>
</feature>
<dbReference type="InterPro" id="IPR001958">
    <property type="entry name" value="Tet-R_TetA/multi-R_MdtG-like"/>
</dbReference>
<dbReference type="GO" id="GO:0005886">
    <property type="term" value="C:plasma membrane"/>
    <property type="evidence" value="ECO:0007669"/>
    <property type="project" value="UniProtKB-SubCell"/>
</dbReference>
<evidence type="ECO:0000256" key="4">
    <source>
        <dbReference type="ARBA" id="ARBA00022989"/>
    </source>
</evidence>
<dbReference type="PRINTS" id="PR01035">
    <property type="entry name" value="TCRTETA"/>
</dbReference>
<feature type="transmembrane region" description="Helical" evidence="6">
    <location>
        <begin position="52"/>
        <end position="77"/>
    </location>
</feature>
<dbReference type="KEGG" id="ntp:CRH09_09345"/>
<dbReference type="InterPro" id="IPR020846">
    <property type="entry name" value="MFS_dom"/>
</dbReference>
<keyword evidence="2" id="KW-1003">Cell membrane</keyword>
<dbReference type="GO" id="GO:0022857">
    <property type="term" value="F:transmembrane transporter activity"/>
    <property type="evidence" value="ECO:0007669"/>
    <property type="project" value="InterPro"/>
</dbReference>
<sequence>MLPGMTTMTRPTGRLPSGVLVLSACVFTVCISEFMISGLLDAMSASFRRPAPVIALLTTVFAVAVMVSAPVTAAFTVRLHPKRTLIAAMSAFAVAHVLSAAIPAFWAVIALRAVSGVACATQLSVGAVAAVRMVEPSMRARALAVVVGGMTVANVVGVPVSAWAGSFFGWQAAFVLVAVLAAAGCVLLGRTGIESAPAAADGLRAQLTVEARVLIRPAMLTTFTVVVLFQVAMFATFTYLQPLTTQIGHLGSGVTGVLLALFGIGSMLGVTLGGAAVRHGFLRTMATGLIGTIITIAALMMLIHHSAIVLGVVVFLFGTTACVTVPALNGRVFALAGDAPTLASGVNVAMLNLGNALGPAIAGLLITWHPGRYLLAPWCSLAAAGLALATVALTAVAERSRRPDRTPVSSVEPCAAEDLAA</sequence>
<feature type="transmembrane region" description="Helical" evidence="6">
    <location>
        <begin position="349"/>
        <end position="369"/>
    </location>
</feature>
<feature type="transmembrane region" description="Helical" evidence="6">
    <location>
        <begin position="308"/>
        <end position="328"/>
    </location>
</feature>
<protein>
    <recommendedName>
        <fullName evidence="7">Major facilitator superfamily (MFS) profile domain-containing protein</fullName>
    </recommendedName>
</protein>
<evidence type="ECO:0000259" key="7">
    <source>
        <dbReference type="PROSITE" id="PS50850"/>
    </source>
</evidence>